<organism evidence="1 2">
    <name type="scientific">Peronospora matthiolae</name>
    <dbReference type="NCBI Taxonomy" id="2874970"/>
    <lineage>
        <taxon>Eukaryota</taxon>
        <taxon>Sar</taxon>
        <taxon>Stramenopiles</taxon>
        <taxon>Oomycota</taxon>
        <taxon>Peronosporomycetes</taxon>
        <taxon>Peronosporales</taxon>
        <taxon>Peronosporaceae</taxon>
        <taxon>Peronospora</taxon>
    </lineage>
</organism>
<dbReference type="EMBL" id="CAKLBY020000229">
    <property type="protein sequence ID" value="CAK7938044.1"/>
    <property type="molecule type" value="Genomic_DNA"/>
</dbReference>
<comment type="caution">
    <text evidence="1">The sequence shown here is derived from an EMBL/GenBank/DDBJ whole genome shotgun (WGS) entry which is preliminary data.</text>
</comment>
<dbReference type="AlphaFoldDB" id="A0AAV1UTD1"/>
<gene>
    <name evidence="1" type="ORF">PM001_LOCUS23194</name>
</gene>
<reference evidence="1" key="1">
    <citation type="submission" date="2024-01" db="EMBL/GenBank/DDBJ databases">
        <authorList>
            <person name="Webb A."/>
        </authorList>
    </citation>
    <scope>NUCLEOTIDE SEQUENCE</scope>
    <source>
        <strain evidence="1">Pm1</strain>
    </source>
</reference>
<accession>A0AAV1UTD1</accession>
<evidence type="ECO:0000313" key="2">
    <source>
        <dbReference type="Proteomes" id="UP001162060"/>
    </source>
</evidence>
<name>A0AAV1UTD1_9STRA</name>
<dbReference type="Proteomes" id="UP001162060">
    <property type="component" value="Unassembled WGS sequence"/>
</dbReference>
<sequence length="126" mass="14936">MSKYGGKNSVSVGRLYYHARKRSNETPLEYLCRLNVAAIQVKIPIRNGSPATRKEHVDHYIGTLDDHDLAKMLTSYILEMQVIWKKRCKNVRTWKFEKPMPLWGRANFDSVLRHRHPKFQQNQREL</sequence>
<proteinExistence type="predicted"/>
<evidence type="ECO:0000313" key="1">
    <source>
        <dbReference type="EMBL" id="CAK7938044.1"/>
    </source>
</evidence>
<protein>
    <submittedName>
        <fullName evidence="1">Uncharacterized protein</fullName>
    </submittedName>
</protein>